<dbReference type="AlphaFoldDB" id="Q0RUC6"/>
<sequence>MPGFRPGVSAFRFTNSFDVQPLLALRLPGLPWGLGIGDASRGLCGGMIFAVRDLFEAGLAAPPDVESPRRGSPLYGYLVRRLVASFDLPRGVARYYGLMRAADTYPQPRRGVAWWPGTGRQDRRGSTSDPRGSTSDGPGSVPNRSGSVPGRPGGALGRLGVGRRSLADEWPRIRLDLDSGRLAPIGVITVHSADPLKLGLNHQVLAYAYTQVDTAVTLRVYDPNTPLERADDVTMSFDLADAGGDAGRVRITHSIAIGGRPVRAFFHSRYRWADPRPALRAHVAGRP</sequence>
<evidence type="ECO:0000313" key="2">
    <source>
        <dbReference type="EMBL" id="CAJ58816.1"/>
    </source>
</evidence>
<name>Q0RUC6_FRAAA</name>
<protein>
    <submittedName>
        <fullName evidence="2">Uncharacterized protein</fullName>
    </submittedName>
</protein>
<dbReference type="HOGENOM" id="CLU_968924_0_0_11"/>
<accession>Q0RUC6</accession>
<evidence type="ECO:0000313" key="3">
    <source>
        <dbReference type="Proteomes" id="UP000000657"/>
    </source>
</evidence>
<feature type="compositionally biased region" description="Polar residues" evidence="1">
    <location>
        <begin position="127"/>
        <end position="146"/>
    </location>
</feature>
<organism evidence="2 3">
    <name type="scientific">Frankia alni (strain DSM 45986 / CECT 9034 / ACN14a)</name>
    <dbReference type="NCBI Taxonomy" id="326424"/>
    <lineage>
        <taxon>Bacteria</taxon>
        <taxon>Bacillati</taxon>
        <taxon>Actinomycetota</taxon>
        <taxon>Actinomycetes</taxon>
        <taxon>Frankiales</taxon>
        <taxon>Frankiaceae</taxon>
        <taxon>Frankia</taxon>
    </lineage>
</organism>
<dbReference type="EMBL" id="CT573213">
    <property type="protein sequence ID" value="CAJ58816.1"/>
    <property type="molecule type" value="Genomic_DNA"/>
</dbReference>
<dbReference type="KEGG" id="fal:FRAAL0135"/>
<proteinExistence type="predicted"/>
<reference evidence="2 3" key="1">
    <citation type="journal article" date="2007" name="Genome Res.">
        <title>Genome characteristics of facultatively symbiotic Frankia sp. strains reflect host range and host plant biogeography.</title>
        <authorList>
            <person name="Normand P."/>
            <person name="Lapierre P."/>
            <person name="Tisa L.S."/>
            <person name="Gogarten J.P."/>
            <person name="Alloisio N."/>
            <person name="Bagnarol E."/>
            <person name="Bassi C.A."/>
            <person name="Berry A.M."/>
            <person name="Bickhart D.M."/>
            <person name="Choisne N."/>
            <person name="Couloux A."/>
            <person name="Cournoyer B."/>
            <person name="Cruveiller S."/>
            <person name="Daubin V."/>
            <person name="Demange N."/>
            <person name="Francino M.P."/>
            <person name="Goltsman E."/>
            <person name="Huang Y."/>
            <person name="Kopp O.R."/>
            <person name="Labarre L."/>
            <person name="Lapidus A."/>
            <person name="Lavire C."/>
            <person name="Marechal J."/>
            <person name="Martinez M."/>
            <person name="Mastronunzio J.E."/>
            <person name="Mullin B.C."/>
            <person name="Niemann J."/>
            <person name="Pujic P."/>
            <person name="Rawnsley T."/>
            <person name="Rouy Z."/>
            <person name="Schenowitz C."/>
            <person name="Sellstedt A."/>
            <person name="Tavares F."/>
            <person name="Tomkins J.P."/>
            <person name="Vallenet D."/>
            <person name="Valverde C."/>
            <person name="Wall L.G."/>
            <person name="Wang Y."/>
            <person name="Medigue C."/>
            <person name="Benson D.R."/>
        </authorList>
    </citation>
    <scope>NUCLEOTIDE SEQUENCE [LARGE SCALE GENOMIC DNA]</scope>
    <source>
        <strain evidence="3">DSM 45986 / CECT 9034 / ACN14a</strain>
    </source>
</reference>
<feature type="region of interest" description="Disordered" evidence="1">
    <location>
        <begin position="110"/>
        <end position="159"/>
    </location>
</feature>
<evidence type="ECO:0000256" key="1">
    <source>
        <dbReference type="SAM" id="MobiDB-lite"/>
    </source>
</evidence>
<keyword evidence="3" id="KW-1185">Reference proteome</keyword>
<dbReference type="Proteomes" id="UP000000657">
    <property type="component" value="Chromosome"/>
</dbReference>
<dbReference type="eggNOG" id="COG1928">
    <property type="taxonomic scope" value="Bacteria"/>
</dbReference>
<gene>
    <name evidence="2" type="ordered locus">FRAAL0135</name>
</gene>